<keyword evidence="3" id="KW-1185">Reference proteome</keyword>
<dbReference type="Proteomes" id="UP000613193">
    <property type="component" value="Unassembled WGS sequence"/>
</dbReference>
<evidence type="ECO:0000313" key="2">
    <source>
        <dbReference type="EMBL" id="MBK0379915.1"/>
    </source>
</evidence>
<dbReference type="RefSeq" id="WP_200066455.1">
    <property type="nucleotide sequence ID" value="NZ_JAEHFW010000002.1"/>
</dbReference>
<proteinExistence type="predicted"/>
<keyword evidence="1" id="KW-0732">Signal</keyword>
<comment type="caution">
    <text evidence="2">The sequence shown here is derived from an EMBL/GenBank/DDBJ whole genome shotgun (WGS) entry which is preliminary data.</text>
</comment>
<feature type="signal peptide" evidence="1">
    <location>
        <begin position="1"/>
        <end position="22"/>
    </location>
</feature>
<feature type="chain" id="PRO_5037794820" description="Beta/gamma crystallin" evidence="1">
    <location>
        <begin position="23"/>
        <end position="119"/>
    </location>
</feature>
<gene>
    <name evidence="2" type="ORF">I5M19_11385</name>
</gene>
<evidence type="ECO:0008006" key="4">
    <source>
        <dbReference type="Google" id="ProtNLM"/>
    </source>
</evidence>
<dbReference type="AlphaFoldDB" id="A0A934UNC0"/>
<reference evidence="2" key="1">
    <citation type="submission" date="2020-12" db="EMBL/GenBank/DDBJ databases">
        <title>Bacterial novel species Mucilaginibacter sp. SD-g isolated from soil.</title>
        <authorList>
            <person name="Jung H.-Y."/>
        </authorList>
    </citation>
    <scope>NUCLEOTIDE SEQUENCE</scope>
    <source>
        <strain evidence="2">SD-g</strain>
    </source>
</reference>
<name>A0A934UNC0_9SPHI</name>
<evidence type="ECO:0000313" key="3">
    <source>
        <dbReference type="Proteomes" id="UP000613193"/>
    </source>
</evidence>
<evidence type="ECO:0000256" key="1">
    <source>
        <dbReference type="SAM" id="SignalP"/>
    </source>
</evidence>
<organism evidence="2 3">
    <name type="scientific">Mucilaginibacter segetis</name>
    <dbReference type="NCBI Taxonomy" id="2793071"/>
    <lineage>
        <taxon>Bacteria</taxon>
        <taxon>Pseudomonadati</taxon>
        <taxon>Bacteroidota</taxon>
        <taxon>Sphingobacteriia</taxon>
        <taxon>Sphingobacteriales</taxon>
        <taxon>Sphingobacteriaceae</taxon>
        <taxon>Mucilaginibacter</taxon>
    </lineage>
</organism>
<accession>A0A934UNC0</accession>
<sequence>MKKFILSIALVMIITPFFPSKAEDGNKESKVTKSEISNFIVYFILNGHDYEATCDNAGGTSGFVTALKEDNIPVTLKNHIPNTCTWGSDYGPTNDGVGVTIIFYDGNNNSQSYSGLVSY</sequence>
<protein>
    <recommendedName>
        <fullName evidence="4">Beta/gamma crystallin</fullName>
    </recommendedName>
</protein>
<dbReference type="EMBL" id="JAEHFW010000002">
    <property type="protein sequence ID" value="MBK0379915.1"/>
    <property type="molecule type" value="Genomic_DNA"/>
</dbReference>